<reference evidence="3 4" key="1">
    <citation type="submission" date="2020-05" db="EMBL/GenBank/DDBJ databases">
        <authorList>
            <person name="Campoy J."/>
            <person name="Schneeberger K."/>
            <person name="Spophaly S."/>
        </authorList>
    </citation>
    <scope>NUCLEOTIDE SEQUENCE [LARGE SCALE GENOMIC DNA]</scope>
    <source>
        <strain evidence="3">PruArmRojPasFocal</strain>
    </source>
</reference>
<dbReference type="InterPro" id="IPR051132">
    <property type="entry name" value="3-5_Exonuclease_domain"/>
</dbReference>
<name>A0A6J5UP67_PRUAR</name>
<dbReference type="GO" id="GO:0003676">
    <property type="term" value="F:nucleic acid binding"/>
    <property type="evidence" value="ECO:0007669"/>
    <property type="project" value="InterPro"/>
</dbReference>
<dbReference type="EMBL" id="CAEKDK010000004">
    <property type="protein sequence ID" value="CAB4277557.1"/>
    <property type="molecule type" value="Genomic_DNA"/>
</dbReference>
<keyword evidence="1" id="KW-0540">Nuclease</keyword>
<dbReference type="AlphaFoldDB" id="A0A6J5UP67"/>
<keyword evidence="2" id="KW-0378">Hydrolase</keyword>
<evidence type="ECO:0000256" key="1">
    <source>
        <dbReference type="ARBA" id="ARBA00022722"/>
    </source>
</evidence>
<sequence>MVLDITVERDPDVNDIGTDAYTVHVESHRILTVATFSEATVTKWLKQVFKFTKSTILVGVAAEIDNTRGWLRKKDPPYDMLCLTIGCHCLIYQYFDDKPAGLLVSFLANPRVFAVGRHMANLCRKLKADHGIEIRNAVDVNDLAVRGLGRDDLDLGRYGLDRLAKTVLGKKMDVVRPEQELFWHGEYESFWSMNCEVVKFYTVDVYLCYLIGLELIDAIDGAADLKKMKKKKKKNKKDK</sequence>
<organism evidence="3 4">
    <name type="scientific">Prunus armeniaca</name>
    <name type="common">Apricot</name>
    <name type="synonym">Armeniaca vulgaris</name>
    <dbReference type="NCBI Taxonomy" id="36596"/>
    <lineage>
        <taxon>Eukaryota</taxon>
        <taxon>Viridiplantae</taxon>
        <taxon>Streptophyta</taxon>
        <taxon>Embryophyta</taxon>
        <taxon>Tracheophyta</taxon>
        <taxon>Spermatophyta</taxon>
        <taxon>Magnoliopsida</taxon>
        <taxon>eudicotyledons</taxon>
        <taxon>Gunneridae</taxon>
        <taxon>Pentapetalae</taxon>
        <taxon>rosids</taxon>
        <taxon>fabids</taxon>
        <taxon>Rosales</taxon>
        <taxon>Rosaceae</taxon>
        <taxon>Amygdaloideae</taxon>
        <taxon>Amygdaleae</taxon>
        <taxon>Prunus</taxon>
    </lineage>
</organism>
<proteinExistence type="predicted"/>
<dbReference type="Proteomes" id="UP000507222">
    <property type="component" value="Unassembled WGS sequence"/>
</dbReference>
<gene>
    <name evidence="3" type="ORF">CURHAP_LOCUS27326</name>
</gene>
<evidence type="ECO:0000313" key="4">
    <source>
        <dbReference type="Proteomes" id="UP000507222"/>
    </source>
</evidence>
<dbReference type="PANTHER" id="PTHR13620">
    <property type="entry name" value="3-5 EXONUCLEASE"/>
    <property type="match status" value="1"/>
</dbReference>
<evidence type="ECO:0000313" key="3">
    <source>
        <dbReference type="EMBL" id="CAB4277557.1"/>
    </source>
</evidence>
<dbReference type="InterPro" id="IPR036397">
    <property type="entry name" value="RNaseH_sf"/>
</dbReference>
<dbReference type="SUPFAM" id="SSF53098">
    <property type="entry name" value="Ribonuclease H-like"/>
    <property type="match status" value="1"/>
</dbReference>
<evidence type="ECO:0000256" key="2">
    <source>
        <dbReference type="ARBA" id="ARBA00022801"/>
    </source>
</evidence>
<accession>A0A6J5UP67</accession>
<protein>
    <recommendedName>
        <fullName evidence="5">3'-5' exonuclease domain-containing protein</fullName>
    </recommendedName>
</protein>
<evidence type="ECO:0008006" key="5">
    <source>
        <dbReference type="Google" id="ProtNLM"/>
    </source>
</evidence>
<dbReference type="PANTHER" id="PTHR13620:SF80">
    <property type="entry name" value="3'-5' EXONUCLEASE DOMAIN-CONTAINING PROTEIN"/>
    <property type="match status" value="1"/>
</dbReference>
<dbReference type="GO" id="GO:0008408">
    <property type="term" value="F:3'-5' exonuclease activity"/>
    <property type="evidence" value="ECO:0007669"/>
    <property type="project" value="TreeGrafter"/>
</dbReference>
<dbReference type="GO" id="GO:0005634">
    <property type="term" value="C:nucleus"/>
    <property type="evidence" value="ECO:0007669"/>
    <property type="project" value="TreeGrafter"/>
</dbReference>
<dbReference type="InterPro" id="IPR012337">
    <property type="entry name" value="RNaseH-like_sf"/>
</dbReference>
<dbReference type="GO" id="GO:0005737">
    <property type="term" value="C:cytoplasm"/>
    <property type="evidence" value="ECO:0007669"/>
    <property type="project" value="TreeGrafter"/>
</dbReference>
<dbReference type="Gene3D" id="3.30.420.10">
    <property type="entry name" value="Ribonuclease H-like superfamily/Ribonuclease H"/>
    <property type="match status" value="1"/>
</dbReference>